<proteinExistence type="predicted"/>
<evidence type="ECO:0000313" key="1">
    <source>
        <dbReference type="EMBL" id="RMO49220.1"/>
    </source>
</evidence>
<reference evidence="1 2" key="1">
    <citation type="submission" date="2018-08" db="EMBL/GenBank/DDBJ databases">
        <title>Recombination of ecologically and evolutionarily significant loci maintains genetic cohesion in the Pseudomonas syringae species complex.</title>
        <authorList>
            <person name="Dillon M."/>
            <person name="Thakur S."/>
            <person name="Almeida R.N.D."/>
            <person name="Weir B.S."/>
            <person name="Guttman D.S."/>
        </authorList>
    </citation>
    <scope>NUCLEOTIDE SEQUENCE [LARGE SCALE GENOMIC DNA]</scope>
    <source>
        <strain evidence="1 2">ICMP 867</strain>
    </source>
</reference>
<organism evidence="1 2">
    <name type="scientific">Pseudomonas savastanoi pv. glycinea</name>
    <name type="common">Pseudomonas syringae pv. glycinea</name>
    <dbReference type="NCBI Taxonomy" id="318"/>
    <lineage>
        <taxon>Bacteria</taxon>
        <taxon>Pseudomonadati</taxon>
        <taxon>Pseudomonadota</taxon>
        <taxon>Gammaproteobacteria</taxon>
        <taxon>Pseudomonadales</taxon>
        <taxon>Pseudomonadaceae</taxon>
        <taxon>Pseudomonas</taxon>
    </lineage>
</organism>
<dbReference type="AlphaFoldDB" id="A0A3M3VV40"/>
<evidence type="ECO:0000313" key="2">
    <source>
        <dbReference type="Proteomes" id="UP000280599"/>
    </source>
</evidence>
<gene>
    <name evidence="1" type="ORF">ALQ41_02848</name>
</gene>
<dbReference type="EMBL" id="RBPT01000131">
    <property type="protein sequence ID" value="RMO49220.1"/>
    <property type="molecule type" value="Genomic_DNA"/>
</dbReference>
<feature type="non-terminal residue" evidence="1">
    <location>
        <position position="1"/>
    </location>
</feature>
<name>A0A3M3VV40_PSESG</name>
<comment type="caution">
    <text evidence="1">The sequence shown here is derived from an EMBL/GenBank/DDBJ whole genome shotgun (WGS) entry which is preliminary data.</text>
</comment>
<protein>
    <submittedName>
        <fullName evidence="1">Uncharacterized protein</fullName>
    </submittedName>
</protein>
<dbReference type="Proteomes" id="UP000280599">
    <property type="component" value="Unassembled WGS sequence"/>
</dbReference>
<accession>A0A3M3VV40</accession>
<sequence>WSVRNDNLSYRATLCVACLSGRSASGLACAVRRRFVMQSVTHGIPTLERAER</sequence>